<reference evidence="1" key="1">
    <citation type="submission" date="2020-03" db="EMBL/GenBank/DDBJ databases">
        <authorList>
            <person name="Weist P."/>
        </authorList>
    </citation>
    <scope>NUCLEOTIDE SEQUENCE</scope>
</reference>
<dbReference type="EMBL" id="CADEAL010000241">
    <property type="protein sequence ID" value="CAB1417051.1"/>
    <property type="molecule type" value="Genomic_DNA"/>
</dbReference>
<proteinExistence type="predicted"/>
<keyword evidence="2" id="KW-1185">Reference proteome</keyword>
<dbReference type="AlphaFoldDB" id="A0A9N7TQ14"/>
<protein>
    <submittedName>
        <fullName evidence="1">Uncharacterized protein</fullName>
    </submittedName>
</protein>
<comment type="caution">
    <text evidence="1">The sequence shown here is derived from an EMBL/GenBank/DDBJ whole genome shotgun (WGS) entry which is preliminary data.</text>
</comment>
<sequence>MAHSSGSIRYRREETVAPASSRHVTRAAILRMVWWNSRVNSTPLNRRQYMKTEPVTNQNPAQLGGNASQGGKPSRLLPATNLISAKRRGLAVRNFVKVSDNYPTMISPPILPANADKLRSLEIVPLYIFLRQ</sequence>
<evidence type="ECO:0000313" key="2">
    <source>
        <dbReference type="Proteomes" id="UP001153269"/>
    </source>
</evidence>
<accession>A0A9N7TQ14</accession>
<gene>
    <name evidence="1" type="ORF">PLEPLA_LOCUS4852</name>
</gene>
<name>A0A9N7TQ14_PLEPL</name>
<evidence type="ECO:0000313" key="1">
    <source>
        <dbReference type="EMBL" id="CAB1417051.1"/>
    </source>
</evidence>
<organism evidence="1 2">
    <name type="scientific">Pleuronectes platessa</name>
    <name type="common">European plaice</name>
    <dbReference type="NCBI Taxonomy" id="8262"/>
    <lineage>
        <taxon>Eukaryota</taxon>
        <taxon>Metazoa</taxon>
        <taxon>Chordata</taxon>
        <taxon>Craniata</taxon>
        <taxon>Vertebrata</taxon>
        <taxon>Euteleostomi</taxon>
        <taxon>Actinopterygii</taxon>
        <taxon>Neopterygii</taxon>
        <taxon>Teleostei</taxon>
        <taxon>Neoteleostei</taxon>
        <taxon>Acanthomorphata</taxon>
        <taxon>Carangaria</taxon>
        <taxon>Pleuronectiformes</taxon>
        <taxon>Pleuronectoidei</taxon>
        <taxon>Pleuronectidae</taxon>
        <taxon>Pleuronectes</taxon>
    </lineage>
</organism>
<dbReference type="Proteomes" id="UP001153269">
    <property type="component" value="Unassembled WGS sequence"/>
</dbReference>